<dbReference type="EMBL" id="NMWV01000020">
    <property type="protein sequence ID" value="PLS24476.1"/>
    <property type="molecule type" value="Genomic_DNA"/>
</dbReference>
<keyword evidence="6" id="KW-1185">Reference proteome</keyword>
<dbReference type="Proteomes" id="UP000234855">
    <property type="component" value="Unassembled WGS sequence"/>
</dbReference>
<evidence type="ECO:0000313" key="6">
    <source>
        <dbReference type="Proteomes" id="UP000663067"/>
    </source>
</evidence>
<accession>A0A2N5IR98</accession>
<keyword evidence="2" id="KW-1133">Transmembrane helix</keyword>
<keyword evidence="2" id="KW-0812">Transmembrane</keyword>
<gene>
    <name evidence="4" type="ORF">BLI708_01920</name>
    <name evidence="3" type="ORF">Tam1G_1466</name>
</gene>
<evidence type="ECO:0000313" key="3">
    <source>
        <dbReference type="EMBL" id="PLS24476.1"/>
    </source>
</evidence>
<organism evidence="3 5">
    <name type="scientific">Bifidobacterium imperatoris</name>
    <dbReference type="NCBI Taxonomy" id="2020965"/>
    <lineage>
        <taxon>Bacteria</taxon>
        <taxon>Bacillati</taxon>
        <taxon>Actinomycetota</taxon>
        <taxon>Actinomycetes</taxon>
        <taxon>Bifidobacteriales</taxon>
        <taxon>Bifidobacteriaceae</taxon>
        <taxon>Bifidobacterium</taxon>
    </lineage>
</organism>
<reference evidence="4 6" key="2">
    <citation type="submission" date="2021-03" db="EMBL/GenBank/DDBJ databases">
        <title>Genome sequencing of Bifidobacterium imperatoris JCM 32708.</title>
        <authorList>
            <person name="Kim J."/>
        </authorList>
    </citation>
    <scope>NUCLEOTIDE SEQUENCE [LARGE SCALE GENOMIC DNA]</scope>
    <source>
        <strain evidence="4 6">JCM 32708</strain>
    </source>
</reference>
<feature type="region of interest" description="Disordered" evidence="1">
    <location>
        <begin position="1"/>
        <end position="33"/>
    </location>
</feature>
<protein>
    <submittedName>
        <fullName evidence="3">Uncharacterized protein</fullName>
    </submittedName>
</protein>
<evidence type="ECO:0000256" key="1">
    <source>
        <dbReference type="SAM" id="MobiDB-lite"/>
    </source>
</evidence>
<dbReference type="Proteomes" id="UP000663067">
    <property type="component" value="Chromosome"/>
</dbReference>
<evidence type="ECO:0000313" key="5">
    <source>
        <dbReference type="Proteomes" id="UP000234855"/>
    </source>
</evidence>
<dbReference type="AlphaFoldDB" id="A0A2N5IR98"/>
<evidence type="ECO:0000313" key="4">
    <source>
        <dbReference type="EMBL" id="QSY58104.1"/>
    </source>
</evidence>
<evidence type="ECO:0000256" key="2">
    <source>
        <dbReference type="SAM" id="Phobius"/>
    </source>
</evidence>
<name>A0A2N5IR98_9BIFI</name>
<reference evidence="3 5" key="1">
    <citation type="submission" date="2017-07" db="EMBL/GenBank/DDBJ databases">
        <title>Bifidobacterium novel species.</title>
        <authorList>
            <person name="Lugli G.A."/>
            <person name="Milani C."/>
            <person name="Duranti S."/>
            <person name="Mangifesta M."/>
        </authorList>
    </citation>
    <scope>NUCLEOTIDE SEQUENCE [LARGE SCALE GENOMIC DNA]</scope>
    <source>
        <strain evidence="3 5">45</strain>
    </source>
</reference>
<feature type="transmembrane region" description="Helical" evidence="2">
    <location>
        <begin position="41"/>
        <end position="62"/>
    </location>
</feature>
<keyword evidence="2" id="KW-0472">Membrane</keyword>
<dbReference type="RefSeq" id="WP_165781950.1">
    <property type="nucleotide sequence ID" value="NZ_CP071591.1"/>
</dbReference>
<sequence length="266" mass="29183">MNKAMRALRNHTAVPQDGRPQQGPREHTLTSETGTRPARPLWWWLLAAFLAFAVIVTGAFVWQRSTRVTAQKITDELVALDPNISESQLENLGYVYGGEAVGGYRGYSTGEDYPWYQNPDTKRIDAFLGDVRAGRESVLRLVVRGTGPYSITTDAGSQESSASGGVSVRILWFDPNADADWAEKDSSVEPATIHHDGKGQIREWWWRGGEIVTSDKRFSRAISANGGAVGGGVEYVLKHQPAIPSDPDSADTVIIGYDEVLYSLSE</sequence>
<dbReference type="EMBL" id="CP071591">
    <property type="protein sequence ID" value="QSY58104.1"/>
    <property type="molecule type" value="Genomic_DNA"/>
</dbReference>
<proteinExistence type="predicted"/>